<dbReference type="RefSeq" id="WP_147084924.1">
    <property type="nucleotide sequence ID" value="NZ_VORM01000001.1"/>
</dbReference>
<comment type="catalytic activity">
    <reaction evidence="1">
        <text>ATP + protein L-histidine = ADP + protein N-phospho-L-histidine.</text>
        <dbReference type="EC" id="2.7.13.3"/>
    </reaction>
</comment>
<keyword evidence="4" id="KW-0808">Transferase</keyword>
<feature type="domain" description="Histidine kinase" evidence="8">
    <location>
        <begin position="300"/>
        <end position="513"/>
    </location>
</feature>
<feature type="transmembrane region" description="Helical" evidence="7">
    <location>
        <begin position="259"/>
        <end position="281"/>
    </location>
</feature>
<dbReference type="GO" id="GO:0005886">
    <property type="term" value="C:plasma membrane"/>
    <property type="evidence" value="ECO:0007669"/>
    <property type="project" value="TreeGrafter"/>
</dbReference>
<dbReference type="Gene3D" id="3.30.565.10">
    <property type="entry name" value="Histidine kinase-like ATPase, C-terminal domain"/>
    <property type="match status" value="1"/>
</dbReference>
<evidence type="ECO:0000256" key="3">
    <source>
        <dbReference type="ARBA" id="ARBA00022553"/>
    </source>
</evidence>
<dbReference type="Pfam" id="PF00512">
    <property type="entry name" value="HisKA"/>
    <property type="match status" value="1"/>
</dbReference>
<dbReference type="InterPro" id="IPR036097">
    <property type="entry name" value="HisK_dim/P_sf"/>
</dbReference>
<protein>
    <recommendedName>
        <fullName evidence="2">histidine kinase</fullName>
        <ecNumber evidence="2">2.7.13.3</ecNumber>
    </recommendedName>
</protein>
<dbReference type="GO" id="GO:0000155">
    <property type="term" value="F:phosphorelay sensor kinase activity"/>
    <property type="evidence" value="ECO:0007669"/>
    <property type="project" value="InterPro"/>
</dbReference>
<dbReference type="InterPro" id="IPR003594">
    <property type="entry name" value="HATPase_dom"/>
</dbReference>
<evidence type="ECO:0000256" key="6">
    <source>
        <dbReference type="ARBA" id="ARBA00023012"/>
    </source>
</evidence>
<dbReference type="AlphaFoldDB" id="A0A5C6ZLZ7"/>
<dbReference type="OrthoDB" id="1933776at2"/>
<accession>A0A5C6ZLZ7</accession>
<comment type="caution">
    <text evidence="9">The sequence shown here is derived from an EMBL/GenBank/DDBJ whole genome shotgun (WGS) entry which is preliminary data.</text>
</comment>
<dbReference type="InterPro" id="IPR050351">
    <property type="entry name" value="BphY/WalK/GraS-like"/>
</dbReference>
<evidence type="ECO:0000313" key="10">
    <source>
        <dbReference type="Proteomes" id="UP000321578"/>
    </source>
</evidence>
<gene>
    <name evidence="9" type="ORF">ESY86_02355</name>
</gene>
<keyword evidence="7" id="KW-1133">Transmembrane helix</keyword>
<dbReference type="CDD" id="cd00082">
    <property type="entry name" value="HisKA"/>
    <property type="match status" value="1"/>
</dbReference>
<organism evidence="9 10">
    <name type="scientific">Subsaximicrobium wynnwilliamsii</name>
    <dbReference type="NCBI Taxonomy" id="291179"/>
    <lineage>
        <taxon>Bacteria</taxon>
        <taxon>Pseudomonadati</taxon>
        <taxon>Bacteroidota</taxon>
        <taxon>Flavobacteriia</taxon>
        <taxon>Flavobacteriales</taxon>
        <taxon>Flavobacteriaceae</taxon>
        <taxon>Subsaximicrobium</taxon>
    </lineage>
</organism>
<dbReference type="SMART" id="SM00388">
    <property type="entry name" value="HisKA"/>
    <property type="match status" value="1"/>
</dbReference>
<dbReference type="SUPFAM" id="SSF55874">
    <property type="entry name" value="ATPase domain of HSP90 chaperone/DNA topoisomerase II/histidine kinase"/>
    <property type="match status" value="1"/>
</dbReference>
<dbReference type="InterPro" id="IPR005467">
    <property type="entry name" value="His_kinase_dom"/>
</dbReference>
<dbReference type="SUPFAM" id="SSF47384">
    <property type="entry name" value="Homodimeric domain of signal transducing histidine kinase"/>
    <property type="match status" value="1"/>
</dbReference>
<keyword evidence="5 9" id="KW-0418">Kinase</keyword>
<keyword evidence="7" id="KW-0472">Membrane</keyword>
<dbReference type="Pfam" id="PF02518">
    <property type="entry name" value="HATPase_c"/>
    <property type="match status" value="1"/>
</dbReference>
<keyword evidence="3" id="KW-0597">Phosphoprotein</keyword>
<dbReference type="InterPro" id="IPR003661">
    <property type="entry name" value="HisK_dim/P_dom"/>
</dbReference>
<dbReference type="PROSITE" id="PS50109">
    <property type="entry name" value="HIS_KIN"/>
    <property type="match status" value="1"/>
</dbReference>
<evidence type="ECO:0000256" key="5">
    <source>
        <dbReference type="ARBA" id="ARBA00022777"/>
    </source>
</evidence>
<dbReference type="PANTHER" id="PTHR45453">
    <property type="entry name" value="PHOSPHATE REGULON SENSOR PROTEIN PHOR"/>
    <property type="match status" value="1"/>
</dbReference>
<dbReference type="SMART" id="SM00387">
    <property type="entry name" value="HATPase_c"/>
    <property type="match status" value="1"/>
</dbReference>
<name>A0A5C6ZLZ7_9FLAO</name>
<proteinExistence type="predicted"/>
<dbReference type="Proteomes" id="UP000321578">
    <property type="component" value="Unassembled WGS sequence"/>
</dbReference>
<dbReference type="InterPro" id="IPR036890">
    <property type="entry name" value="HATPase_C_sf"/>
</dbReference>
<dbReference type="InterPro" id="IPR004358">
    <property type="entry name" value="Sig_transdc_His_kin-like_C"/>
</dbReference>
<reference evidence="9 10" key="1">
    <citation type="submission" date="2019-08" db="EMBL/GenBank/DDBJ databases">
        <title>Genomes of Subsaximicrobium wynnwilliamsii strains.</title>
        <authorList>
            <person name="Bowman J.P."/>
        </authorList>
    </citation>
    <scope>NUCLEOTIDE SEQUENCE [LARGE SCALE GENOMIC DNA]</scope>
    <source>
        <strain evidence="9 10">2-80-2</strain>
    </source>
</reference>
<dbReference type="PANTHER" id="PTHR45453:SF1">
    <property type="entry name" value="PHOSPHATE REGULON SENSOR PROTEIN PHOR"/>
    <property type="match status" value="1"/>
</dbReference>
<dbReference type="GO" id="GO:0004721">
    <property type="term" value="F:phosphoprotein phosphatase activity"/>
    <property type="evidence" value="ECO:0007669"/>
    <property type="project" value="TreeGrafter"/>
</dbReference>
<evidence type="ECO:0000313" key="9">
    <source>
        <dbReference type="EMBL" id="TXD90822.1"/>
    </source>
</evidence>
<dbReference type="Gene3D" id="1.10.287.130">
    <property type="match status" value="1"/>
</dbReference>
<evidence type="ECO:0000256" key="7">
    <source>
        <dbReference type="SAM" id="Phobius"/>
    </source>
</evidence>
<sequence length="513" mass="57413">MNDSKYRYILYLIVLVIIATIGIQAYWNYKNYLANKQQLINDVQVSLDGAIDDYYANLAERSTIGFGIEDMTQKEFLSNGKFDSILDGIEMSETDGFSGLESIDPKLIEGIAIVKGINADSILSRLQIKGSVLNNKKFSPASQLAENAQKDLLTSKNVRLLTSKVIISMTTDSLSLVGIDTLLQAELLRKDIVINYLIAYKDPSADMDYYDAIDKNLETIDSLKYSSYLQTSSKSTFLPKQSELSILFSNITETIFKRIAIGLIISTVLVLTVISCLFYLLHIINQQKQLAEVKNDLINNITHEFKTPISTIGVALESLGHFDGLSDKDRTQRYLQLSKAQLSKLNVMVEKLLETATLDSEAIELQLESVNLNALLKQLVEKHGFQHKDKSIVLKPSEVEITIHVDAFHFENAINNILDNALKYGGSEIDISSEVLRDSVEILISDSGSSLTKGQKEQVFDKFYRVPKGNQHDVKGFGIGLYYSKKIIEKHQGRIVLELKSNLTTFKISLPNG</sequence>
<keyword evidence="10" id="KW-1185">Reference proteome</keyword>
<dbReference type="EMBL" id="VORO01000002">
    <property type="protein sequence ID" value="TXD90822.1"/>
    <property type="molecule type" value="Genomic_DNA"/>
</dbReference>
<dbReference type="EC" id="2.7.13.3" evidence="2"/>
<dbReference type="GO" id="GO:0016036">
    <property type="term" value="P:cellular response to phosphate starvation"/>
    <property type="evidence" value="ECO:0007669"/>
    <property type="project" value="TreeGrafter"/>
</dbReference>
<evidence type="ECO:0000256" key="2">
    <source>
        <dbReference type="ARBA" id="ARBA00012438"/>
    </source>
</evidence>
<evidence type="ECO:0000256" key="1">
    <source>
        <dbReference type="ARBA" id="ARBA00000085"/>
    </source>
</evidence>
<dbReference type="PRINTS" id="PR00344">
    <property type="entry name" value="BCTRLSENSOR"/>
</dbReference>
<keyword evidence="6" id="KW-0902">Two-component regulatory system</keyword>
<evidence type="ECO:0000259" key="8">
    <source>
        <dbReference type="PROSITE" id="PS50109"/>
    </source>
</evidence>
<feature type="transmembrane region" description="Helical" evidence="7">
    <location>
        <begin position="6"/>
        <end position="27"/>
    </location>
</feature>
<evidence type="ECO:0000256" key="4">
    <source>
        <dbReference type="ARBA" id="ARBA00022679"/>
    </source>
</evidence>
<keyword evidence="7" id="KW-0812">Transmembrane</keyword>